<dbReference type="Proteomes" id="UP001160483">
    <property type="component" value="Unassembled WGS sequence"/>
</dbReference>
<evidence type="ECO:0000313" key="3">
    <source>
        <dbReference type="EMBL" id="CAH0517079.1"/>
    </source>
</evidence>
<evidence type="ECO:0000313" key="2">
    <source>
        <dbReference type="EMBL" id="CAH0474289.1"/>
    </source>
</evidence>
<organism evidence="2 5">
    <name type="scientific">Peronospora belbahrii</name>
    <dbReference type="NCBI Taxonomy" id="622444"/>
    <lineage>
        <taxon>Eukaryota</taxon>
        <taxon>Sar</taxon>
        <taxon>Stramenopiles</taxon>
        <taxon>Oomycota</taxon>
        <taxon>Peronosporomycetes</taxon>
        <taxon>Peronosporales</taxon>
        <taxon>Peronosporaceae</taxon>
        <taxon>Peronospora</taxon>
    </lineage>
</organism>
<protein>
    <submittedName>
        <fullName evidence="2">Uncharacterized protein</fullName>
    </submittedName>
</protein>
<comment type="caution">
    <text evidence="2">The sequence shown here is derived from an EMBL/GenBank/DDBJ whole genome shotgun (WGS) entry which is preliminary data.</text>
</comment>
<keyword evidence="4" id="KW-1185">Reference proteome</keyword>
<feature type="compositionally biased region" description="Basic and acidic residues" evidence="1">
    <location>
        <begin position="256"/>
        <end position="270"/>
    </location>
</feature>
<dbReference type="AlphaFoldDB" id="A0AAU9KKB1"/>
<reference evidence="2 4" key="1">
    <citation type="submission" date="2021-11" db="EMBL/GenBank/DDBJ databases">
        <authorList>
            <person name="Islam A."/>
            <person name="Islam S."/>
            <person name="Flora M.S."/>
            <person name="Rahman M."/>
            <person name="Ziaur R.M."/>
            <person name="Epstein J.H."/>
            <person name="Hassan M."/>
            <person name="Klassen M."/>
            <person name="Woodard K."/>
            <person name="Webb A."/>
            <person name="Webby R.J."/>
            <person name="El Zowalaty M.E."/>
        </authorList>
    </citation>
    <scope>NUCLEOTIDE SEQUENCE</scope>
    <source>
        <strain evidence="3">Pbs1</strain>
        <strain evidence="2">Pbs3</strain>
    </source>
</reference>
<dbReference type="EMBL" id="CAKLCB010000222">
    <property type="protein sequence ID" value="CAH0517079.1"/>
    <property type="molecule type" value="Genomic_DNA"/>
</dbReference>
<sequence>MVYTTMLASVPLLLLLLRMLQRARRWLDLLCQYKRPPTAASTAIRMIMFMLLCTTKRTIYLQKKCNRGQPDVGFSGLSAGELFTVLVDDGKEEHNHDTAATTQETEDKDKPHSSVAPRLLQRSSQIRMNDDEIDGGASKLEGTIGRYSKGNLYETGELPSLSGLQTPLPSYDEAASLFLSVRETTAGSMDCPCGVSDSDKDAALGLPYLQTIPLALNADVVDITTVFFILSNDLEAILNESDSDLENTSPSIGAELARDNEQKTNNDEST</sequence>
<feature type="region of interest" description="Disordered" evidence="1">
    <location>
        <begin position="93"/>
        <end position="137"/>
    </location>
</feature>
<evidence type="ECO:0000256" key="1">
    <source>
        <dbReference type="SAM" id="MobiDB-lite"/>
    </source>
</evidence>
<dbReference type="Proteomes" id="UP001158986">
    <property type="component" value="Unassembled WGS sequence"/>
</dbReference>
<evidence type="ECO:0000313" key="4">
    <source>
        <dbReference type="Proteomes" id="UP001158986"/>
    </source>
</evidence>
<gene>
    <name evidence="3" type="ORF">PBS001_LOCUS3709</name>
    <name evidence="2" type="ORF">PBS003_LOCUS1148</name>
</gene>
<proteinExistence type="predicted"/>
<dbReference type="EMBL" id="CAKKTJ010000102">
    <property type="protein sequence ID" value="CAH0474289.1"/>
    <property type="molecule type" value="Genomic_DNA"/>
</dbReference>
<name>A0AAU9KKB1_9STRA</name>
<evidence type="ECO:0000313" key="5">
    <source>
        <dbReference type="Proteomes" id="UP001160483"/>
    </source>
</evidence>
<accession>A0AAU9KKB1</accession>
<feature type="region of interest" description="Disordered" evidence="1">
    <location>
        <begin position="243"/>
        <end position="270"/>
    </location>
</feature>